<accession>A0A9D4Z1M7</accession>
<feature type="region of interest" description="Disordered" evidence="2">
    <location>
        <begin position="1"/>
        <end position="22"/>
    </location>
</feature>
<feature type="region of interest" description="Disordered" evidence="2">
    <location>
        <begin position="356"/>
        <end position="378"/>
    </location>
</feature>
<feature type="compositionally biased region" description="Low complexity" evidence="2">
    <location>
        <begin position="1"/>
        <end position="12"/>
    </location>
</feature>
<keyword evidence="5" id="KW-1185">Reference proteome</keyword>
<dbReference type="PANTHER" id="PTHR12820">
    <property type="entry name" value="VACUOLAR SORTING PROTEIN 53"/>
    <property type="match status" value="1"/>
</dbReference>
<comment type="caution">
    <text evidence="4">The sequence shown here is derived from an EMBL/GenBank/DDBJ whole genome shotgun (WGS) entry which is preliminary data.</text>
</comment>
<feature type="coiled-coil region" evidence="1">
    <location>
        <begin position="84"/>
        <end position="139"/>
    </location>
</feature>
<dbReference type="GO" id="GO:0005829">
    <property type="term" value="C:cytosol"/>
    <property type="evidence" value="ECO:0007669"/>
    <property type="project" value="GOC"/>
</dbReference>
<dbReference type="GO" id="GO:0000938">
    <property type="term" value="C:GARP complex"/>
    <property type="evidence" value="ECO:0007669"/>
    <property type="project" value="InterPro"/>
</dbReference>
<evidence type="ECO:0000256" key="2">
    <source>
        <dbReference type="SAM" id="MobiDB-lite"/>
    </source>
</evidence>
<organism evidence="4 5">
    <name type="scientific">Chlorella vulgaris</name>
    <name type="common">Green alga</name>
    <dbReference type="NCBI Taxonomy" id="3077"/>
    <lineage>
        <taxon>Eukaryota</taxon>
        <taxon>Viridiplantae</taxon>
        <taxon>Chlorophyta</taxon>
        <taxon>core chlorophytes</taxon>
        <taxon>Trebouxiophyceae</taxon>
        <taxon>Chlorellales</taxon>
        <taxon>Chlorellaceae</taxon>
        <taxon>Chlorella clade</taxon>
        <taxon>Chlorella</taxon>
    </lineage>
</organism>
<reference evidence="4" key="1">
    <citation type="journal article" date="2019" name="Plant J.">
        <title>Chlorella vulgaris genome assembly and annotation reveals the molecular basis for metabolic acclimation to high light conditions.</title>
        <authorList>
            <person name="Cecchin M."/>
            <person name="Marcolungo L."/>
            <person name="Rossato M."/>
            <person name="Girolomoni L."/>
            <person name="Cosentino E."/>
            <person name="Cuine S."/>
            <person name="Li-Beisson Y."/>
            <person name="Delledonne M."/>
            <person name="Ballottari M."/>
        </authorList>
    </citation>
    <scope>NUCLEOTIDE SEQUENCE</scope>
    <source>
        <strain evidence="4">211/11P</strain>
    </source>
</reference>
<feature type="compositionally biased region" description="Polar residues" evidence="2">
    <location>
        <begin position="770"/>
        <end position="789"/>
    </location>
</feature>
<feature type="region of interest" description="Disordered" evidence="2">
    <location>
        <begin position="751"/>
        <end position="790"/>
    </location>
</feature>
<dbReference type="Pfam" id="PF04100">
    <property type="entry name" value="Vps53_N"/>
    <property type="match status" value="1"/>
</dbReference>
<dbReference type="InterPro" id="IPR039766">
    <property type="entry name" value="Vps53"/>
</dbReference>
<evidence type="ECO:0000256" key="1">
    <source>
        <dbReference type="SAM" id="Coils"/>
    </source>
</evidence>
<evidence type="ECO:0000313" key="5">
    <source>
        <dbReference type="Proteomes" id="UP001055712"/>
    </source>
</evidence>
<keyword evidence="1" id="KW-0175">Coiled coil</keyword>
<dbReference type="PANTHER" id="PTHR12820:SF0">
    <property type="entry name" value="VACUOLAR PROTEIN SORTING-ASSOCIATED PROTEIN 53 HOMOLOG"/>
    <property type="match status" value="1"/>
</dbReference>
<evidence type="ECO:0000313" key="4">
    <source>
        <dbReference type="EMBL" id="KAI3437995.1"/>
    </source>
</evidence>
<protein>
    <recommendedName>
        <fullName evidence="3">Vps53 N-terminal domain-containing protein</fullName>
    </recommendedName>
</protein>
<dbReference type="AlphaFoldDB" id="A0A9D4Z1M7"/>
<name>A0A9D4Z1M7_CHLVU</name>
<dbReference type="Proteomes" id="UP001055712">
    <property type="component" value="Unassembled WGS sequence"/>
</dbReference>
<evidence type="ECO:0000259" key="3">
    <source>
        <dbReference type="Pfam" id="PF04100"/>
    </source>
</evidence>
<dbReference type="EMBL" id="SIDB01000001">
    <property type="protein sequence ID" value="KAI3437995.1"/>
    <property type="molecule type" value="Genomic_DNA"/>
</dbReference>
<dbReference type="OrthoDB" id="10261632at2759"/>
<proteinExistence type="predicted"/>
<reference evidence="4" key="2">
    <citation type="submission" date="2020-11" db="EMBL/GenBank/DDBJ databases">
        <authorList>
            <person name="Cecchin M."/>
            <person name="Marcolungo L."/>
            <person name="Rossato M."/>
            <person name="Girolomoni L."/>
            <person name="Cosentino E."/>
            <person name="Cuine S."/>
            <person name="Li-Beisson Y."/>
            <person name="Delledonne M."/>
            <person name="Ballottari M."/>
        </authorList>
    </citation>
    <scope>NUCLEOTIDE SEQUENCE</scope>
    <source>
        <strain evidence="4">211/11P</strain>
        <tissue evidence="4">Whole cell</tissue>
    </source>
</reference>
<sequence length="844" mass="93189">MAGMASAAAPSPQSDGQREQGDAFDTEQFDVQRYVNTMFPSESSLVDLDPLVITLRQKVQRVDAEILGAVRAQSSSGARARGELAGAQSAIEELVGRIHEIQRKAEQSEMMVQEICRDIKKLDNAKKHLTATITALRRLSMLVNAVDQLQLSVERHEYGEAAHLLEAVQQLSSHFQSYTHIPKVAELKGRLTALERSLQINTLREFELLGEEPPSPLLLERLRSCCLVVEALGYQARDELIDAVCRREMGVYTQIFATIGDTAKLERTVNRYKWLLKRLEARKEIWAIFPPGWHVPQLLCIMFCNITKTMLAEILDLKSSELPQQVDSLLKGVEATNIFEREMARRFEGVVDRELTSSEDAEGGAGGGASGPADDSTPASLVRQRYEKLAREKQRMVEGVSPARRKEQEHATSAAVAKTNFRGAISSVFVPYLGVYFEQVERDLMAGLDQLMREETWQPLSGDLRVLRSSNELVEALKSEMRDCTGRVTRGKPLLELAAVFQRVYRAYAARLVSRLPKPTSGSLSATAVLGGNDWHVRLSEDDISVCCLVISTAEHCQEMVRALARALAAKLEPQELASRVDMSEEEDEFQTVITQCLASLLLGIETRLEGALGAMARINWGAMEMAGDQSEYVGAFRRVFLDSGSRLGPAMPPNYFRFFCDRLLRSFAPRLLENVYRCRKISDIGCQQMRLDVEVIKGQLSGLAKAGGQLDAAGVQSFAADVNAQMGRVEAVLKVLKRGEHQAVMEQFNRRTGRPQPSSGEGAAVLRHSTPSGNFNMPQMRLQSGTSNAAAKASAAAQDVAARLGKLNPNLTAAKASAAAAGESMRETMRGLRSKSLRFMQRD</sequence>
<feature type="domain" description="Vps53 N-terminal" evidence="3">
    <location>
        <begin position="28"/>
        <end position="455"/>
    </location>
</feature>
<gene>
    <name evidence="4" type="ORF">D9Q98_000438</name>
</gene>
<dbReference type="InterPro" id="IPR007234">
    <property type="entry name" value="Vps53_N"/>
</dbReference>
<dbReference type="GO" id="GO:0042147">
    <property type="term" value="P:retrograde transport, endosome to Golgi"/>
    <property type="evidence" value="ECO:0007669"/>
    <property type="project" value="InterPro"/>
</dbReference>